<evidence type="ECO:0000313" key="1">
    <source>
        <dbReference type="Proteomes" id="UP000095282"/>
    </source>
</evidence>
<dbReference type="WBParaSite" id="Csp11.Scaffold406.g909.t1">
    <property type="protein sequence ID" value="Csp11.Scaffold406.g909.t1"/>
    <property type="gene ID" value="Csp11.Scaffold406.g909"/>
</dbReference>
<dbReference type="eggNOG" id="ENOG502RAPH">
    <property type="taxonomic scope" value="Eukaryota"/>
</dbReference>
<organism evidence="1 2">
    <name type="scientific">Caenorhabditis tropicalis</name>
    <dbReference type="NCBI Taxonomy" id="1561998"/>
    <lineage>
        <taxon>Eukaryota</taxon>
        <taxon>Metazoa</taxon>
        <taxon>Ecdysozoa</taxon>
        <taxon>Nematoda</taxon>
        <taxon>Chromadorea</taxon>
        <taxon>Rhabditida</taxon>
        <taxon>Rhabditina</taxon>
        <taxon>Rhabditomorpha</taxon>
        <taxon>Rhabditoidea</taxon>
        <taxon>Rhabditidae</taxon>
        <taxon>Peloderinae</taxon>
        <taxon>Caenorhabditis</taxon>
    </lineage>
</organism>
<proteinExistence type="predicted"/>
<protein>
    <submittedName>
        <fullName evidence="2">XRN2-binding (XTBD) domain-containing protein</fullName>
    </submittedName>
</protein>
<accession>A0A1I7SZ56</accession>
<evidence type="ECO:0000313" key="2">
    <source>
        <dbReference type="WBParaSite" id="Csp11.Scaffold406.g909.t1"/>
    </source>
</evidence>
<dbReference type="Proteomes" id="UP000095282">
    <property type="component" value="Unplaced"/>
</dbReference>
<reference evidence="2" key="1">
    <citation type="submission" date="2016-11" db="UniProtKB">
        <authorList>
            <consortium name="WormBaseParasite"/>
        </authorList>
    </citation>
    <scope>IDENTIFICATION</scope>
</reference>
<name>A0A1I7SZ56_9PELO</name>
<dbReference type="AlphaFoldDB" id="A0A1I7SZ56"/>
<keyword evidence="1" id="KW-1185">Reference proteome</keyword>
<sequence length="68" mass="8306">MLRPQTPQIHRNEVTDDERDYRTISGMQEKMHDYRMTKIRENLEEVRKTNWIYVGNIFRERSLAPSKP</sequence>